<keyword evidence="1" id="KW-0812">Transmembrane</keyword>
<keyword evidence="1" id="KW-1133">Transmembrane helix</keyword>
<name>A0A6B3NEH5_9CYAN</name>
<keyword evidence="1" id="KW-0472">Membrane</keyword>
<dbReference type="EMBL" id="JAAHFQ010000466">
    <property type="protein sequence ID" value="NER29990.1"/>
    <property type="molecule type" value="Genomic_DNA"/>
</dbReference>
<accession>A0A6B3NEH5</accession>
<proteinExistence type="predicted"/>
<comment type="caution">
    <text evidence="2">The sequence shown here is derived from an EMBL/GenBank/DDBJ whole genome shotgun (WGS) entry which is preliminary data.</text>
</comment>
<feature type="transmembrane region" description="Helical" evidence="1">
    <location>
        <begin position="49"/>
        <end position="68"/>
    </location>
</feature>
<evidence type="ECO:0000256" key="1">
    <source>
        <dbReference type="SAM" id="Phobius"/>
    </source>
</evidence>
<sequence length="74" mass="8435">MFEVGWFSAKLFFRGELLRDPAYFWRQTTIGFILGLLLLVGLSKAGLNLWLPVLLSSLLTGMAMPFLLKDIKMK</sequence>
<organism evidence="2">
    <name type="scientific">Symploca sp. SIO1C4</name>
    <dbReference type="NCBI Taxonomy" id="2607765"/>
    <lineage>
        <taxon>Bacteria</taxon>
        <taxon>Bacillati</taxon>
        <taxon>Cyanobacteriota</taxon>
        <taxon>Cyanophyceae</taxon>
        <taxon>Coleofasciculales</taxon>
        <taxon>Coleofasciculaceae</taxon>
        <taxon>Symploca</taxon>
    </lineage>
</organism>
<gene>
    <name evidence="2" type="ORF">F6J89_20810</name>
</gene>
<feature type="transmembrane region" description="Helical" evidence="1">
    <location>
        <begin position="23"/>
        <end position="43"/>
    </location>
</feature>
<evidence type="ECO:0000313" key="2">
    <source>
        <dbReference type="EMBL" id="NER29990.1"/>
    </source>
</evidence>
<reference evidence="2" key="1">
    <citation type="submission" date="2019-11" db="EMBL/GenBank/DDBJ databases">
        <title>Genomic insights into an expanded diversity of filamentous marine cyanobacteria reveals the extraordinary biosynthetic potential of Moorea and Okeania.</title>
        <authorList>
            <person name="Ferreira Leao T."/>
            <person name="Wang M."/>
            <person name="Moss N."/>
            <person name="Da Silva R."/>
            <person name="Sanders J."/>
            <person name="Nurk S."/>
            <person name="Gurevich A."/>
            <person name="Humphrey G."/>
            <person name="Reher R."/>
            <person name="Zhu Q."/>
            <person name="Belda-Ferre P."/>
            <person name="Glukhov E."/>
            <person name="Rex R."/>
            <person name="Dorrestein P.C."/>
            <person name="Knight R."/>
            <person name="Pevzner P."/>
            <person name="Gerwick W.H."/>
            <person name="Gerwick L."/>
        </authorList>
    </citation>
    <scope>NUCLEOTIDE SEQUENCE</scope>
    <source>
        <strain evidence="2">SIO1C4</strain>
    </source>
</reference>
<protein>
    <submittedName>
        <fullName evidence="2">Uncharacterized protein</fullName>
    </submittedName>
</protein>
<dbReference type="AlphaFoldDB" id="A0A6B3NEH5"/>